<protein>
    <submittedName>
        <fullName evidence="3">Putative transposase</fullName>
    </submittedName>
</protein>
<evidence type="ECO:0000256" key="1">
    <source>
        <dbReference type="ARBA" id="ARBA00002286"/>
    </source>
</evidence>
<dbReference type="NCBIfam" id="NF033516">
    <property type="entry name" value="transpos_IS3"/>
    <property type="match status" value="1"/>
</dbReference>
<dbReference type="RefSeq" id="WP_139179555.1">
    <property type="nucleotide sequence ID" value="NZ_FOCQ01000038.1"/>
</dbReference>
<dbReference type="SUPFAM" id="SSF53098">
    <property type="entry name" value="Ribonuclease H-like"/>
    <property type="match status" value="1"/>
</dbReference>
<dbReference type="PANTHER" id="PTHR46889:SF4">
    <property type="entry name" value="TRANSPOSASE INSO FOR INSERTION SEQUENCE ELEMENT IS911B-RELATED"/>
    <property type="match status" value="1"/>
</dbReference>
<organism evidence="3 4">
    <name type="scientific">Lihuaxuella thermophila</name>
    <dbReference type="NCBI Taxonomy" id="1173111"/>
    <lineage>
        <taxon>Bacteria</taxon>
        <taxon>Bacillati</taxon>
        <taxon>Bacillota</taxon>
        <taxon>Bacilli</taxon>
        <taxon>Bacillales</taxon>
        <taxon>Thermoactinomycetaceae</taxon>
        <taxon>Lihuaxuella</taxon>
    </lineage>
</organism>
<proteinExistence type="predicted"/>
<dbReference type="PROSITE" id="PS50994">
    <property type="entry name" value="INTEGRASE"/>
    <property type="match status" value="1"/>
</dbReference>
<sequence>MELVDELGFPVETACRLVGIHKSMFYRYRARMKSGAHPRRCFRQDEIRDQVHVFCQTHPTYGYRRIWALLRRNGVHANSKTVYRVMKKEGLLQPSKRYDARRTLRKWDLPVSGSNQVWHIDLTKIWTDEGWVYLFSVVDAYDRRVVAWDLSRFCRDDEAIHVLEEAVNVAFPYGVRGSGLKLVQDNGSQFTSRDFVQTLKTLGITPIRTSYRHPQSNGKMERWYRTLKEEEVWPNEYRTLEEARASIGQYIHFYNYERVHSSLGYLTPMEVYSGELSTHVA</sequence>
<dbReference type="GO" id="GO:0015074">
    <property type="term" value="P:DNA integration"/>
    <property type="evidence" value="ECO:0007669"/>
    <property type="project" value="InterPro"/>
</dbReference>
<dbReference type="InterPro" id="IPR012337">
    <property type="entry name" value="RNaseH-like_sf"/>
</dbReference>
<dbReference type="PANTHER" id="PTHR46889">
    <property type="entry name" value="TRANSPOSASE INSF FOR INSERTION SEQUENCE IS3B-RELATED"/>
    <property type="match status" value="1"/>
</dbReference>
<name>A0A1H8JQT3_9BACL</name>
<gene>
    <name evidence="3" type="ORF">SAMN05444955_1381</name>
</gene>
<dbReference type="InterPro" id="IPR001584">
    <property type="entry name" value="Integrase_cat-core"/>
</dbReference>
<dbReference type="OrthoDB" id="2474229at2"/>
<feature type="domain" description="Integrase catalytic" evidence="2">
    <location>
        <begin position="106"/>
        <end position="276"/>
    </location>
</feature>
<dbReference type="InterPro" id="IPR050900">
    <property type="entry name" value="Transposase_IS3/IS150/IS904"/>
</dbReference>
<dbReference type="GO" id="GO:0003676">
    <property type="term" value="F:nucleic acid binding"/>
    <property type="evidence" value="ECO:0007669"/>
    <property type="project" value="InterPro"/>
</dbReference>
<dbReference type="STRING" id="1173111.SAMN05444955_1381"/>
<dbReference type="Gene3D" id="3.30.420.10">
    <property type="entry name" value="Ribonuclease H-like superfamily/Ribonuclease H"/>
    <property type="match status" value="1"/>
</dbReference>
<dbReference type="Pfam" id="PF13276">
    <property type="entry name" value="HTH_21"/>
    <property type="match status" value="1"/>
</dbReference>
<reference evidence="3 4" key="1">
    <citation type="submission" date="2016-10" db="EMBL/GenBank/DDBJ databases">
        <authorList>
            <person name="de Groot N.N."/>
        </authorList>
    </citation>
    <scope>NUCLEOTIDE SEQUENCE [LARGE SCALE GENOMIC DNA]</scope>
    <source>
        <strain evidence="3 4">DSM 46701</strain>
    </source>
</reference>
<dbReference type="InterPro" id="IPR025948">
    <property type="entry name" value="HTH-like_dom"/>
</dbReference>
<dbReference type="InterPro" id="IPR036397">
    <property type="entry name" value="RNaseH_sf"/>
</dbReference>
<dbReference type="Proteomes" id="UP000199695">
    <property type="component" value="Unassembled WGS sequence"/>
</dbReference>
<evidence type="ECO:0000259" key="2">
    <source>
        <dbReference type="PROSITE" id="PS50994"/>
    </source>
</evidence>
<evidence type="ECO:0000313" key="3">
    <source>
        <dbReference type="EMBL" id="SEN83049.1"/>
    </source>
</evidence>
<dbReference type="EMBL" id="FOCQ01000038">
    <property type="protein sequence ID" value="SEN83049.1"/>
    <property type="molecule type" value="Genomic_DNA"/>
</dbReference>
<dbReference type="AlphaFoldDB" id="A0A1H8JQT3"/>
<dbReference type="Pfam" id="PF13333">
    <property type="entry name" value="rve_2"/>
    <property type="match status" value="1"/>
</dbReference>
<comment type="function">
    <text evidence="1">Involved in the transposition of the insertion sequence.</text>
</comment>
<keyword evidence="4" id="KW-1185">Reference proteome</keyword>
<evidence type="ECO:0000313" key="4">
    <source>
        <dbReference type="Proteomes" id="UP000199695"/>
    </source>
</evidence>
<dbReference type="InterPro" id="IPR048020">
    <property type="entry name" value="Transpos_IS3"/>
</dbReference>
<accession>A0A1H8JQT3</accession>
<dbReference type="Pfam" id="PF00665">
    <property type="entry name" value="rve"/>
    <property type="match status" value="1"/>
</dbReference>